<sequence length="92" mass="9357">MSLWIGGLSIGLVVTVGLGAARAVCGVALQAMVRSLLAAGQTHRGAASSARQPTVRVEGNDPPRDLPDNSVIESTCADSIRCCAVAVGRLIT</sequence>
<keyword evidence="3" id="KW-1185">Reference proteome</keyword>
<dbReference type="InParanoid" id="A0A4R5DG89"/>
<dbReference type="EMBL" id="SMKZ01000006">
    <property type="protein sequence ID" value="TDE13022.1"/>
    <property type="molecule type" value="Genomic_DNA"/>
</dbReference>
<comment type="caution">
    <text evidence="2">The sequence shown here is derived from an EMBL/GenBank/DDBJ whole genome shotgun (WGS) entry which is preliminary data.</text>
</comment>
<evidence type="ECO:0000256" key="1">
    <source>
        <dbReference type="SAM" id="MobiDB-lite"/>
    </source>
</evidence>
<dbReference type="AlphaFoldDB" id="A0A4R5DG89"/>
<dbReference type="RefSeq" id="WP_131892553.1">
    <property type="nucleotide sequence ID" value="NZ_SMKZ01000006.1"/>
</dbReference>
<proteinExistence type="predicted"/>
<name>A0A4R5DG89_9ACTN</name>
<evidence type="ECO:0000313" key="3">
    <source>
        <dbReference type="Proteomes" id="UP000294739"/>
    </source>
</evidence>
<dbReference type="Proteomes" id="UP000294739">
    <property type="component" value="Unassembled WGS sequence"/>
</dbReference>
<feature type="region of interest" description="Disordered" evidence="1">
    <location>
        <begin position="43"/>
        <end position="68"/>
    </location>
</feature>
<accession>A0A4R5DG89</accession>
<reference evidence="2 3" key="1">
    <citation type="submission" date="2019-03" db="EMBL/GenBank/DDBJ databases">
        <title>Draft genome sequences of novel Actinobacteria.</title>
        <authorList>
            <person name="Sahin N."/>
            <person name="Ay H."/>
            <person name="Saygin H."/>
        </authorList>
    </citation>
    <scope>NUCLEOTIDE SEQUENCE [LARGE SCALE GENOMIC DNA]</scope>
    <source>
        <strain evidence="2 3">5K138</strain>
    </source>
</reference>
<evidence type="ECO:0000313" key="2">
    <source>
        <dbReference type="EMBL" id="TDE13022.1"/>
    </source>
</evidence>
<organism evidence="2 3">
    <name type="scientific">Jiangella asiatica</name>
    <dbReference type="NCBI Taxonomy" id="2530372"/>
    <lineage>
        <taxon>Bacteria</taxon>
        <taxon>Bacillati</taxon>
        <taxon>Actinomycetota</taxon>
        <taxon>Actinomycetes</taxon>
        <taxon>Jiangellales</taxon>
        <taxon>Jiangellaceae</taxon>
        <taxon>Jiangella</taxon>
    </lineage>
</organism>
<feature type="compositionally biased region" description="Basic and acidic residues" evidence="1">
    <location>
        <begin position="58"/>
        <end position="67"/>
    </location>
</feature>
<protein>
    <submittedName>
        <fullName evidence="2">Uncharacterized protein</fullName>
    </submittedName>
</protein>
<gene>
    <name evidence="2" type="ORF">E1269_06410</name>
</gene>